<evidence type="ECO:0008006" key="6">
    <source>
        <dbReference type="Google" id="ProtNLM"/>
    </source>
</evidence>
<dbReference type="PANTHER" id="PTHR43215">
    <property type="entry name" value="RADIAL SPOKE HEAD 1 HOMOLOG"/>
    <property type="match status" value="1"/>
</dbReference>
<evidence type="ECO:0000313" key="4">
    <source>
        <dbReference type="Proteomes" id="UP000297394"/>
    </source>
</evidence>
<dbReference type="Proteomes" id="UP000297918">
    <property type="component" value="Unassembled WGS sequence"/>
</dbReference>
<accession>A0A4R9IR54</accession>
<evidence type="ECO:0000313" key="3">
    <source>
        <dbReference type="EMBL" id="TGK93588.1"/>
    </source>
</evidence>
<keyword evidence="5" id="KW-1185">Reference proteome</keyword>
<evidence type="ECO:0000313" key="5">
    <source>
        <dbReference type="Proteomes" id="UP000297918"/>
    </source>
</evidence>
<dbReference type="AlphaFoldDB" id="A0A4R9IR54"/>
<evidence type="ECO:0000256" key="1">
    <source>
        <dbReference type="ARBA" id="ARBA00022737"/>
    </source>
</evidence>
<name>A0A4R9IR54_9LEPT</name>
<protein>
    <recommendedName>
        <fullName evidence="6">Membrane-binding protein</fullName>
    </recommendedName>
</protein>
<dbReference type="Proteomes" id="UP000297394">
    <property type="component" value="Unassembled WGS sequence"/>
</dbReference>
<dbReference type="SMART" id="SM00698">
    <property type="entry name" value="MORN"/>
    <property type="match status" value="3"/>
</dbReference>
<dbReference type="GO" id="GO:0005829">
    <property type="term" value="C:cytosol"/>
    <property type="evidence" value="ECO:0007669"/>
    <property type="project" value="TreeGrafter"/>
</dbReference>
<reference evidence="3" key="1">
    <citation type="submission" date="2018-10" db="EMBL/GenBank/DDBJ databases">
        <authorList>
            <person name="Vincent A.T."/>
            <person name="Schiettekatte O."/>
            <person name="Bourhy P."/>
            <person name="Veyrier F.J."/>
            <person name="Picardeau M."/>
        </authorList>
    </citation>
    <scope>NUCLEOTIDE SEQUENCE</scope>
    <source>
        <strain evidence="3">201800281</strain>
    </source>
</reference>
<reference evidence="4 5" key="2">
    <citation type="journal article" date="2019" name="PLoS Negl. Trop. Dis.">
        <title>Revisiting the worldwide diversity of Leptospira species in the environment.</title>
        <authorList>
            <person name="Vincent A.T."/>
            <person name="Schiettekatte O."/>
            <person name="Bourhy P."/>
            <person name="Veyrier F.J."/>
            <person name="Picardeau M."/>
        </authorList>
    </citation>
    <scope>NUCLEOTIDE SEQUENCE [LARGE SCALE GENOMIC DNA]</scope>
    <source>
        <strain evidence="2 4">201800280</strain>
        <strain evidence="5">201800281</strain>
    </source>
</reference>
<dbReference type="InterPro" id="IPR003409">
    <property type="entry name" value="MORN"/>
</dbReference>
<dbReference type="Gene3D" id="2.20.110.10">
    <property type="entry name" value="Histone H3 K4-specific methyltransferase SET7/9 N-terminal domain"/>
    <property type="match status" value="2"/>
</dbReference>
<dbReference type="SUPFAM" id="SSF82185">
    <property type="entry name" value="Histone H3 K4-specific methyltransferase SET7/9 N-terminal domain"/>
    <property type="match status" value="1"/>
</dbReference>
<dbReference type="EMBL" id="RQFM01000006">
    <property type="protein sequence ID" value="TGK90387.1"/>
    <property type="molecule type" value="Genomic_DNA"/>
</dbReference>
<comment type="caution">
    <text evidence="2">The sequence shown here is derived from an EMBL/GenBank/DDBJ whole genome shotgun (WGS) entry which is preliminary data.</text>
</comment>
<sequence>MDGKKSISQPFMRPKYLLLLFLSLFCLCKSNQKICEGENCRNGKFLVQYENGDRFEGEFFEDIKHGSGIYQYSNGDIFEGEYQFGYKEGKGIYRYANGDKFIGTYKKGKRHGFGKYLFSDGLVLEGNWENNELQGQSRIVNAKGNLVLDGIWKDSRWISISPTPTSSTNAVEISNPE</sequence>
<dbReference type="EMBL" id="RQFL01000011">
    <property type="protein sequence ID" value="TGK93588.1"/>
    <property type="molecule type" value="Genomic_DNA"/>
</dbReference>
<evidence type="ECO:0000313" key="2">
    <source>
        <dbReference type="EMBL" id="TGK90387.1"/>
    </source>
</evidence>
<dbReference type="PANTHER" id="PTHR43215:SF14">
    <property type="entry name" value="RADIAL SPOKE HEAD 1 HOMOLOG"/>
    <property type="match status" value="1"/>
</dbReference>
<dbReference type="Pfam" id="PF02493">
    <property type="entry name" value="MORN"/>
    <property type="match status" value="3"/>
</dbReference>
<proteinExistence type="predicted"/>
<gene>
    <name evidence="2" type="ORF">EHQ23_02185</name>
    <name evidence="3" type="ORF">EHQ26_06020</name>
</gene>
<dbReference type="OrthoDB" id="335449at2"/>
<keyword evidence="1" id="KW-0677">Repeat</keyword>
<organism evidence="2 4">
    <name type="scientific">Leptospira bourretii</name>
    <dbReference type="NCBI Taxonomy" id="2484962"/>
    <lineage>
        <taxon>Bacteria</taxon>
        <taxon>Pseudomonadati</taxon>
        <taxon>Spirochaetota</taxon>
        <taxon>Spirochaetia</taxon>
        <taxon>Leptospirales</taxon>
        <taxon>Leptospiraceae</taxon>
        <taxon>Leptospira</taxon>
    </lineage>
</organism>